<sequence length="80" mass="9373">MTKCPQCDYDAIWVKDLSLCIAFDGTQIFYPRKVVAFCNTTTCDQRYWWYPTTGRITKRNIGPYSPYLHRYTTKATEAST</sequence>
<name>A0A0F9WF26_9ZZZZ</name>
<comment type="caution">
    <text evidence="1">The sequence shown here is derived from an EMBL/GenBank/DDBJ whole genome shotgun (WGS) entry which is preliminary data.</text>
</comment>
<protein>
    <submittedName>
        <fullName evidence="1">Uncharacterized protein</fullName>
    </submittedName>
</protein>
<evidence type="ECO:0000313" key="1">
    <source>
        <dbReference type="EMBL" id="KKN84486.1"/>
    </source>
</evidence>
<dbReference type="AlphaFoldDB" id="A0A0F9WF26"/>
<organism evidence="1">
    <name type="scientific">marine sediment metagenome</name>
    <dbReference type="NCBI Taxonomy" id="412755"/>
    <lineage>
        <taxon>unclassified sequences</taxon>
        <taxon>metagenomes</taxon>
        <taxon>ecological metagenomes</taxon>
    </lineage>
</organism>
<dbReference type="EMBL" id="LAZR01000171">
    <property type="protein sequence ID" value="KKN84486.1"/>
    <property type="molecule type" value="Genomic_DNA"/>
</dbReference>
<reference evidence="1" key="1">
    <citation type="journal article" date="2015" name="Nature">
        <title>Complex archaea that bridge the gap between prokaryotes and eukaryotes.</title>
        <authorList>
            <person name="Spang A."/>
            <person name="Saw J.H."/>
            <person name="Jorgensen S.L."/>
            <person name="Zaremba-Niedzwiedzka K."/>
            <person name="Martijn J."/>
            <person name="Lind A.E."/>
            <person name="van Eijk R."/>
            <person name="Schleper C."/>
            <person name="Guy L."/>
            <person name="Ettema T.J."/>
        </authorList>
    </citation>
    <scope>NUCLEOTIDE SEQUENCE</scope>
</reference>
<proteinExistence type="predicted"/>
<gene>
    <name evidence="1" type="ORF">LCGC14_0289480</name>
</gene>
<accession>A0A0F9WF26</accession>